<keyword evidence="5" id="KW-1185">Reference proteome</keyword>
<evidence type="ECO:0000259" key="2">
    <source>
        <dbReference type="Pfam" id="PF09664"/>
    </source>
</evidence>
<dbReference type="Pfam" id="PF09664">
    <property type="entry name" value="DUF2399"/>
    <property type="match status" value="1"/>
</dbReference>
<dbReference type="EMBL" id="JAGSXH010000005">
    <property type="protein sequence ID" value="MBS2961896.1"/>
    <property type="molecule type" value="Genomic_DNA"/>
</dbReference>
<reference evidence="4" key="1">
    <citation type="submission" date="2021-04" db="EMBL/GenBank/DDBJ databases">
        <title>Genome based classification of Actinospica acidithermotolerans sp. nov., an actinobacterium isolated from an Indonesian hot spring.</title>
        <authorList>
            <person name="Kusuma A.B."/>
            <person name="Putra K.E."/>
            <person name="Nafisah S."/>
            <person name="Loh J."/>
            <person name="Nouioui I."/>
            <person name="Goodfellow M."/>
        </authorList>
    </citation>
    <scope>NUCLEOTIDE SEQUENCE</scope>
    <source>
        <strain evidence="4">DSM 45618</strain>
    </source>
</reference>
<protein>
    <submittedName>
        <fullName evidence="4">TIGR02679 family protein</fullName>
    </submittedName>
</protein>
<sequence length="469" mass="48935">MTRPDGGPPPHSTPAAERRAHLLRLLGGPDLAWLVDRARRRMELGRDLDGPVTNSTPSESERAAAARLLGRALRPARSIHVPLPAVDRILRESGACPEGLAAAVVELTGPVTPRHETEAARERAWQDAFAPLAAAVRARPQLEAWFTALRAQGLVTRLSSGSPTTAAAMLADLAQVVSALPAEDESLAAFAARVLADAHALDDDRPLSTLSLSAARALTGGAHGNGAQWRRETWAAVGLLKDELSSQVLTLGLPGDSATATGRALAALHPAGQPAVLTLRQLARDAPRPLPPGTRVFVCENPSVVAAAADRFAARCPPLVCVGGQPSAAAVKLLSLLAQGGATLLYHGDFDWGGLRIAAGLRARIGWLPWRFDTDAYRAALKEHPGTGALPPPSAVPTAAWDTDLPATMIREGRRVEEELVLADLLADLAQAAAAPVGLPVSDAPGTAGPARVTAAERSNSDFDTAAHF</sequence>
<dbReference type="InterPro" id="IPR013495">
    <property type="entry name" value="CHP02679"/>
</dbReference>
<gene>
    <name evidence="4" type="ORF">KGA66_02470</name>
</gene>
<feature type="compositionally biased region" description="Basic and acidic residues" evidence="1">
    <location>
        <begin position="459"/>
        <end position="469"/>
    </location>
</feature>
<dbReference type="RefSeq" id="WP_211464009.1">
    <property type="nucleotide sequence ID" value="NZ_JAGSXH010000005.1"/>
</dbReference>
<feature type="domain" description="DUF2399" evidence="2">
    <location>
        <begin position="276"/>
        <end position="429"/>
    </location>
</feature>
<dbReference type="InterPro" id="IPR024465">
    <property type="entry name" value="DUF2399"/>
</dbReference>
<dbReference type="AlphaFoldDB" id="A0A8J8BBA8"/>
<dbReference type="InterPro" id="IPR024466">
    <property type="entry name" value="CHP02679_N"/>
</dbReference>
<evidence type="ECO:0000256" key="1">
    <source>
        <dbReference type="SAM" id="MobiDB-lite"/>
    </source>
</evidence>
<feature type="domain" description="Conserved hypothetical protein CHP02679 N terminus" evidence="3">
    <location>
        <begin position="49"/>
        <end position="254"/>
    </location>
</feature>
<name>A0A8J8BBA8_9ACTN</name>
<accession>A0A8J8BBA8</accession>
<dbReference type="Proteomes" id="UP000677913">
    <property type="component" value="Unassembled WGS sequence"/>
</dbReference>
<evidence type="ECO:0000313" key="4">
    <source>
        <dbReference type="EMBL" id="MBS2961896.1"/>
    </source>
</evidence>
<comment type="caution">
    <text evidence="4">The sequence shown here is derived from an EMBL/GenBank/DDBJ whole genome shotgun (WGS) entry which is preliminary data.</text>
</comment>
<proteinExistence type="predicted"/>
<evidence type="ECO:0000313" key="5">
    <source>
        <dbReference type="Proteomes" id="UP000677913"/>
    </source>
</evidence>
<evidence type="ECO:0000259" key="3">
    <source>
        <dbReference type="Pfam" id="PF11796"/>
    </source>
</evidence>
<feature type="region of interest" description="Disordered" evidence="1">
    <location>
        <begin position="439"/>
        <end position="469"/>
    </location>
</feature>
<organism evidence="4 5">
    <name type="scientific">Actinocrinis puniceicyclus</name>
    <dbReference type="NCBI Taxonomy" id="977794"/>
    <lineage>
        <taxon>Bacteria</taxon>
        <taxon>Bacillati</taxon>
        <taxon>Actinomycetota</taxon>
        <taxon>Actinomycetes</taxon>
        <taxon>Catenulisporales</taxon>
        <taxon>Actinospicaceae</taxon>
        <taxon>Actinocrinis</taxon>
    </lineage>
</organism>
<dbReference type="NCBIfam" id="TIGR02679">
    <property type="entry name" value="TIGR02679 family protein"/>
    <property type="match status" value="1"/>
</dbReference>
<dbReference type="Pfam" id="PF11796">
    <property type="entry name" value="DUF3323"/>
    <property type="match status" value="1"/>
</dbReference>